<protein>
    <submittedName>
        <fullName evidence="3">Phage tail family protein</fullName>
    </submittedName>
</protein>
<dbReference type="InterPro" id="IPR006520">
    <property type="entry name" value="Dit_BPSPP_N"/>
</dbReference>
<dbReference type="InterPro" id="IPR008841">
    <property type="entry name" value="Siphovirus-type_tail_N"/>
</dbReference>
<reference evidence="3 4" key="1">
    <citation type="submission" date="2020-07" db="EMBL/GenBank/DDBJ databases">
        <title>Draft whole-genome sequence of Heliobacterium chlorum DSM 3682, type strain.</title>
        <authorList>
            <person name="Kyndt J.A."/>
            <person name="Meyer T.E."/>
            <person name="Imhoff J.F."/>
        </authorList>
    </citation>
    <scope>NUCLEOTIDE SEQUENCE [LARGE SCALE GENOMIC DNA]</scope>
    <source>
        <strain evidence="3 4">DSM 3682</strain>
    </source>
</reference>
<proteinExistence type="predicted"/>
<dbReference type="Pfam" id="PF22768">
    <property type="entry name" value="SPP1_Dit"/>
    <property type="match status" value="1"/>
</dbReference>
<dbReference type="RefSeq" id="WP_188038709.1">
    <property type="nucleotide sequence ID" value="NZ_JACVHF010000002.1"/>
</dbReference>
<gene>
    <name evidence="3" type="ORF">H1S01_03370</name>
</gene>
<organism evidence="3 4">
    <name type="scientific">Heliobacterium chlorum</name>
    <dbReference type="NCBI Taxonomy" id="2698"/>
    <lineage>
        <taxon>Bacteria</taxon>
        <taxon>Bacillati</taxon>
        <taxon>Bacillota</taxon>
        <taxon>Clostridia</taxon>
        <taxon>Eubacteriales</taxon>
        <taxon>Heliobacteriaceae</taxon>
        <taxon>Heliobacterium</taxon>
    </lineage>
</organism>
<dbReference type="Gene3D" id="2.60.120.860">
    <property type="match status" value="1"/>
</dbReference>
<dbReference type="Gene3D" id="2.40.30.200">
    <property type="match status" value="1"/>
</dbReference>
<keyword evidence="4" id="KW-1185">Reference proteome</keyword>
<name>A0ABR7T042_HELCL</name>
<accession>A0ABR7T042</accession>
<dbReference type="NCBIfam" id="TIGR01633">
    <property type="entry name" value="phi3626_gp14_N"/>
    <property type="match status" value="1"/>
</dbReference>
<evidence type="ECO:0000259" key="2">
    <source>
        <dbReference type="Pfam" id="PF22768"/>
    </source>
</evidence>
<dbReference type="Pfam" id="PF05709">
    <property type="entry name" value="Sipho_tail"/>
    <property type="match status" value="1"/>
</dbReference>
<comment type="caution">
    <text evidence="3">The sequence shown here is derived from an EMBL/GenBank/DDBJ whole genome shotgun (WGS) entry which is preliminary data.</text>
</comment>
<evidence type="ECO:0000313" key="4">
    <source>
        <dbReference type="Proteomes" id="UP000617402"/>
    </source>
</evidence>
<feature type="domain" description="Siphovirus-type tail component RIFT-related" evidence="1">
    <location>
        <begin position="22"/>
        <end position="124"/>
    </location>
</feature>
<sequence>MITIGFRFDGIHSDELGLNVQAIQDPILPPTRDYEVQVPGMDGAYDFGCDFDKRPITVRLCYKEESRQNIRLLSRRIAAWINPKKGQRTLVLDDEPEKQYKARILGTIDAEYLLNPYMELPLTFVAFDPFAIMSYDVILESDVLLNSDIRLDGDEYKFSVDPITGPMSRTIVNPGTYPINPIIRIGGTFTELRLSTNMKTLICRGEGNLEIDCQKMTATKDGQNAINLIDGDFLALEPGENAITVDGNGLNCSIVFYFAGKFL</sequence>
<feature type="domain" description="Siphovirus-type tail component C-terminal" evidence="2">
    <location>
        <begin position="175"/>
        <end position="256"/>
    </location>
</feature>
<dbReference type="Proteomes" id="UP000617402">
    <property type="component" value="Unassembled WGS sequence"/>
</dbReference>
<evidence type="ECO:0000313" key="3">
    <source>
        <dbReference type="EMBL" id="MBC9783552.1"/>
    </source>
</evidence>
<dbReference type="EMBL" id="JACVHF010000002">
    <property type="protein sequence ID" value="MBC9783552.1"/>
    <property type="molecule type" value="Genomic_DNA"/>
</dbReference>
<dbReference type="InterPro" id="IPR054738">
    <property type="entry name" value="Siphovirus-type_tail_C"/>
</dbReference>
<evidence type="ECO:0000259" key="1">
    <source>
        <dbReference type="Pfam" id="PF05709"/>
    </source>
</evidence>